<feature type="transmembrane region" description="Helical" evidence="2">
    <location>
        <begin position="294"/>
        <end position="313"/>
    </location>
</feature>
<dbReference type="AlphaFoldDB" id="A0A6J4IWB7"/>
<dbReference type="InterPro" id="IPR036259">
    <property type="entry name" value="MFS_trans_sf"/>
</dbReference>
<feature type="transmembrane region" description="Helical" evidence="2">
    <location>
        <begin position="449"/>
        <end position="469"/>
    </location>
</feature>
<keyword evidence="2" id="KW-0472">Membrane</keyword>
<feature type="transmembrane region" description="Helical" evidence="2">
    <location>
        <begin position="107"/>
        <end position="130"/>
    </location>
</feature>
<feature type="transmembrane region" description="Helical" evidence="2">
    <location>
        <begin position="39"/>
        <end position="61"/>
    </location>
</feature>
<accession>A0A6J4IWB7</accession>
<keyword evidence="2" id="KW-1133">Transmembrane helix</keyword>
<feature type="transmembrane region" description="Helical" evidence="2">
    <location>
        <begin position="394"/>
        <end position="418"/>
    </location>
</feature>
<dbReference type="Gene3D" id="3.40.50.150">
    <property type="entry name" value="Vaccinia Virus protein VP39"/>
    <property type="match status" value="1"/>
</dbReference>
<keyword evidence="1" id="KW-0620">Polyamine biosynthesis</keyword>
<dbReference type="PANTHER" id="PTHR43317:SF1">
    <property type="entry name" value="THERMOSPERMINE SYNTHASE ACAULIS5"/>
    <property type="match status" value="1"/>
</dbReference>
<reference evidence="3" key="1">
    <citation type="submission" date="2020-02" db="EMBL/GenBank/DDBJ databases">
        <authorList>
            <person name="Meier V. D."/>
        </authorList>
    </citation>
    <scope>NUCLEOTIDE SEQUENCE</scope>
    <source>
        <strain evidence="3">AVDCRST_MAG10</strain>
    </source>
</reference>
<proteinExistence type="predicted"/>
<dbReference type="Pfam" id="PF01564">
    <property type="entry name" value="Spermine_synth"/>
    <property type="match status" value="1"/>
</dbReference>
<dbReference type="GO" id="GO:0022857">
    <property type="term" value="F:transmembrane transporter activity"/>
    <property type="evidence" value="ECO:0007669"/>
    <property type="project" value="InterPro"/>
</dbReference>
<feature type="transmembrane region" description="Helical" evidence="2">
    <location>
        <begin position="7"/>
        <end position="27"/>
    </location>
</feature>
<dbReference type="Gene3D" id="1.20.1250.20">
    <property type="entry name" value="MFS general substrate transporter like domains"/>
    <property type="match status" value="1"/>
</dbReference>
<dbReference type="InterPro" id="IPR011701">
    <property type="entry name" value="MFS"/>
</dbReference>
<evidence type="ECO:0008006" key="4">
    <source>
        <dbReference type="Google" id="ProtNLM"/>
    </source>
</evidence>
<evidence type="ECO:0000256" key="2">
    <source>
        <dbReference type="SAM" id="Phobius"/>
    </source>
</evidence>
<name>A0A6J4IWB7_9ACTN</name>
<evidence type="ECO:0000313" key="3">
    <source>
        <dbReference type="EMBL" id="CAA9261313.1"/>
    </source>
</evidence>
<dbReference type="SUPFAM" id="SSF53335">
    <property type="entry name" value="S-adenosyl-L-methionine-dependent methyltransferases"/>
    <property type="match status" value="1"/>
</dbReference>
<sequence>MHPRQRTVLFVVFAVTGFSALTLQVVWQRVISLHAGVDLFSFTTVIAAFLTGLGLGSLLGGVLADRLGPRRSLVAFAASNAGIGVFAWFSLWLFYDVYRAAVPNLEGTLAAFGFHFLLLIVPTTLMGLSLPLVSRGVVDRIEDAGPLVGRLYAANTLGAGVGAGVSGWVLIGSLGFVGVVRLAGTLNLLAAVCILTLWRTAVRATVEAPPQPEEVPEAAAAPAGARTWPWFLVYGLTGAVALGLEIVFFRLVDALMRSNSYTFGHVLCLYLLLFGTGAAVASRFVGRTRRPDRWFLGIQFAVGVLALLGPLVLVEVPKLLGVYGPFESHFAIDGYNVGGYRFDSVREIARVGFVHVLGPLLIMGAPVLAMGAAFPFVQRLVAERVDTLGRRTGLLLLANIAGNVTGTLLVGFVLIDALGTSGTLRLLAALLLLPGLAAAATAPRQRRPAFTAGVVALLLALVAAFPSNFRLWAYFHSAPEGEFALAEDRGCVNALKKVEGEDFLFINATSQNGHPFDDFHVLVGLLPALLHPDPQRAMAVGLGIGATPYGMSRDPRLGHLDVVEICGGEIDLLRVLARRGAVEVERLLSDPRVDIHVGDGRKFLLSSDDRFDVLTVDVVRPQAAFSGNLYSVEFYELLRSRLDADGVVSQWLATPRVLNSATEVFPHVLRFIVPSYEGSQFMVASQRPIVFDRAAVLERFRAMQPSSMFSAAQAASIEQFLSTVEPGEVSVVRRIGDDGLNHDLAPRDEYFLNNTPNVQIRG</sequence>
<feature type="transmembrane region" description="Helical" evidence="2">
    <location>
        <begin position="151"/>
        <end position="171"/>
    </location>
</feature>
<dbReference type="SUPFAM" id="SSF103473">
    <property type="entry name" value="MFS general substrate transporter"/>
    <property type="match status" value="1"/>
</dbReference>
<dbReference type="EMBL" id="CADCTB010000171">
    <property type="protein sequence ID" value="CAA9261313.1"/>
    <property type="molecule type" value="Genomic_DNA"/>
</dbReference>
<keyword evidence="2" id="KW-0812">Transmembrane</keyword>
<feature type="transmembrane region" description="Helical" evidence="2">
    <location>
        <begin position="263"/>
        <end position="282"/>
    </location>
</feature>
<feature type="transmembrane region" description="Helical" evidence="2">
    <location>
        <begin position="73"/>
        <end position="95"/>
    </location>
</feature>
<gene>
    <name evidence="3" type="ORF">AVDCRST_MAG10-2759</name>
</gene>
<dbReference type="GO" id="GO:0006596">
    <property type="term" value="P:polyamine biosynthetic process"/>
    <property type="evidence" value="ECO:0007669"/>
    <property type="project" value="UniProtKB-KW"/>
</dbReference>
<protein>
    <recommendedName>
        <fullName evidence="4">Spermidine synthase</fullName>
    </recommendedName>
</protein>
<feature type="transmembrane region" description="Helical" evidence="2">
    <location>
        <begin position="177"/>
        <end position="198"/>
    </location>
</feature>
<dbReference type="Pfam" id="PF07690">
    <property type="entry name" value="MFS_1"/>
    <property type="match status" value="1"/>
</dbReference>
<dbReference type="PANTHER" id="PTHR43317">
    <property type="entry name" value="THERMOSPERMINE SYNTHASE ACAULIS5"/>
    <property type="match status" value="1"/>
</dbReference>
<feature type="transmembrane region" description="Helical" evidence="2">
    <location>
        <begin position="424"/>
        <end position="442"/>
    </location>
</feature>
<organism evidence="3">
    <name type="scientific">uncultured Acidimicrobiales bacterium</name>
    <dbReference type="NCBI Taxonomy" id="310071"/>
    <lineage>
        <taxon>Bacteria</taxon>
        <taxon>Bacillati</taxon>
        <taxon>Actinomycetota</taxon>
        <taxon>Acidimicrobiia</taxon>
        <taxon>Acidimicrobiales</taxon>
        <taxon>environmental samples</taxon>
    </lineage>
</organism>
<dbReference type="NCBIfam" id="NF037959">
    <property type="entry name" value="MFS_SpdSyn"/>
    <property type="match status" value="1"/>
</dbReference>
<feature type="transmembrane region" description="Helical" evidence="2">
    <location>
        <begin position="360"/>
        <end position="382"/>
    </location>
</feature>
<feature type="transmembrane region" description="Helical" evidence="2">
    <location>
        <begin position="231"/>
        <end position="251"/>
    </location>
</feature>
<dbReference type="InterPro" id="IPR029063">
    <property type="entry name" value="SAM-dependent_MTases_sf"/>
</dbReference>
<evidence type="ECO:0000256" key="1">
    <source>
        <dbReference type="ARBA" id="ARBA00023115"/>
    </source>
</evidence>